<keyword evidence="3" id="KW-1185">Reference proteome</keyword>
<evidence type="ECO:0000313" key="3">
    <source>
        <dbReference type="Proteomes" id="UP000825701"/>
    </source>
</evidence>
<dbReference type="EMBL" id="CP081869">
    <property type="protein sequence ID" value="QZO00472.1"/>
    <property type="molecule type" value="Genomic_DNA"/>
</dbReference>
<dbReference type="KEGG" id="cmet:K6K41_01580"/>
<evidence type="ECO:0000313" key="2">
    <source>
        <dbReference type="EMBL" id="QZO00472.1"/>
    </source>
</evidence>
<organism evidence="2 3">
    <name type="scientific">Chenggangzhangella methanolivorans</name>
    <dbReference type="NCBI Taxonomy" id="1437009"/>
    <lineage>
        <taxon>Bacteria</taxon>
        <taxon>Pseudomonadati</taxon>
        <taxon>Pseudomonadota</taxon>
        <taxon>Alphaproteobacteria</taxon>
        <taxon>Hyphomicrobiales</taxon>
        <taxon>Methylopilaceae</taxon>
        <taxon>Chenggangzhangella</taxon>
    </lineage>
</organism>
<gene>
    <name evidence="2" type="ORF">K6K41_01580</name>
</gene>
<keyword evidence="1" id="KW-0472">Membrane</keyword>
<keyword evidence="1" id="KW-0812">Transmembrane</keyword>
<dbReference type="InterPro" id="IPR017495">
    <property type="entry name" value="PuhC"/>
</dbReference>
<proteinExistence type="predicted"/>
<dbReference type="Proteomes" id="UP000825701">
    <property type="component" value="Chromosome"/>
</dbReference>
<accession>A0A9E6RGB0</accession>
<dbReference type="NCBIfam" id="TIGR03054">
    <property type="entry name" value="photo_alph_chp1"/>
    <property type="match status" value="1"/>
</dbReference>
<reference evidence="2" key="1">
    <citation type="submission" date="2021-08" db="EMBL/GenBank/DDBJ databases">
        <authorList>
            <person name="Zhang H."/>
            <person name="Xu M."/>
            <person name="Yu Z."/>
            <person name="Yang L."/>
            <person name="Cai Y."/>
        </authorList>
    </citation>
    <scope>NUCLEOTIDE SEQUENCE</scope>
    <source>
        <strain evidence="2">CHL1</strain>
    </source>
</reference>
<evidence type="ECO:0008006" key="4">
    <source>
        <dbReference type="Google" id="ProtNLM"/>
    </source>
</evidence>
<keyword evidence="1" id="KW-1133">Transmembrane helix</keyword>
<evidence type="ECO:0000256" key="1">
    <source>
        <dbReference type="SAM" id="Phobius"/>
    </source>
</evidence>
<dbReference type="RefSeq" id="WP_261403662.1">
    <property type="nucleotide sequence ID" value="NZ_CP081869.1"/>
</dbReference>
<name>A0A9E6RGB0_9HYPH</name>
<sequence>MARPDDFSPPRAFLIGAAAMAVIALVAAFVGRASDVGAFRMEESPTVESRLLTILDGGVGHATVKDATTGDLLAATNPGLEEGFVWGALNGLSYGRKQIGAPADAPYELARRADGRITLTDLMTGQKVFLDSFGYGNAAAFARLFEHREAAR</sequence>
<dbReference type="AlphaFoldDB" id="A0A9E6RGB0"/>
<protein>
    <recommendedName>
        <fullName evidence="4">Photosynthetic complex assembly protein</fullName>
    </recommendedName>
</protein>
<feature type="transmembrane region" description="Helical" evidence="1">
    <location>
        <begin position="12"/>
        <end position="31"/>
    </location>
</feature>